<dbReference type="Proteomes" id="UP000887159">
    <property type="component" value="Unassembled WGS sequence"/>
</dbReference>
<gene>
    <name evidence="2" type="ORF">TNCV_3530091</name>
</gene>
<protein>
    <submittedName>
        <fullName evidence="2">Uncharacterized protein</fullName>
    </submittedName>
</protein>
<proteinExistence type="predicted"/>
<evidence type="ECO:0000313" key="3">
    <source>
        <dbReference type="Proteomes" id="UP000887159"/>
    </source>
</evidence>
<feature type="region of interest" description="Disordered" evidence="1">
    <location>
        <begin position="1"/>
        <end position="25"/>
    </location>
</feature>
<organism evidence="2 3">
    <name type="scientific">Trichonephila clavipes</name>
    <name type="common">Golden silk orbweaver</name>
    <name type="synonym">Nephila clavipes</name>
    <dbReference type="NCBI Taxonomy" id="2585209"/>
    <lineage>
        <taxon>Eukaryota</taxon>
        <taxon>Metazoa</taxon>
        <taxon>Ecdysozoa</taxon>
        <taxon>Arthropoda</taxon>
        <taxon>Chelicerata</taxon>
        <taxon>Arachnida</taxon>
        <taxon>Araneae</taxon>
        <taxon>Araneomorphae</taxon>
        <taxon>Entelegynae</taxon>
        <taxon>Araneoidea</taxon>
        <taxon>Nephilidae</taxon>
        <taxon>Trichonephila</taxon>
    </lineage>
</organism>
<evidence type="ECO:0000256" key="1">
    <source>
        <dbReference type="SAM" id="MobiDB-lite"/>
    </source>
</evidence>
<sequence>MHSISKLNETQWRNSSRRPGPTVPNPVFMTLVIEVHVFMFRSGRQSNVNPPQCFVPKHKLGNHLLTHRRNERLSRPCLARDLNPGPVARKCDTLPLSH</sequence>
<name>A0A8X6RCZ2_TRICX</name>
<accession>A0A8X6RCZ2</accession>
<evidence type="ECO:0000313" key="2">
    <source>
        <dbReference type="EMBL" id="GFX91810.1"/>
    </source>
</evidence>
<feature type="compositionally biased region" description="Polar residues" evidence="1">
    <location>
        <begin position="1"/>
        <end position="14"/>
    </location>
</feature>
<reference evidence="2" key="1">
    <citation type="submission" date="2020-08" db="EMBL/GenBank/DDBJ databases">
        <title>Multicomponent nature underlies the extraordinary mechanical properties of spider dragline silk.</title>
        <authorList>
            <person name="Kono N."/>
            <person name="Nakamura H."/>
            <person name="Mori M."/>
            <person name="Yoshida Y."/>
            <person name="Ohtoshi R."/>
            <person name="Malay A.D."/>
            <person name="Moran D.A.P."/>
            <person name="Tomita M."/>
            <person name="Numata K."/>
            <person name="Arakawa K."/>
        </authorList>
    </citation>
    <scope>NUCLEOTIDE SEQUENCE</scope>
</reference>
<comment type="caution">
    <text evidence="2">The sequence shown here is derived from an EMBL/GenBank/DDBJ whole genome shotgun (WGS) entry which is preliminary data.</text>
</comment>
<dbReference type="EMBL" id="BMAU01021136">
    <property type="protein sequence ID" value="GFX91810.1"/>
    <property type="molecule type" value="Genomic_DNA"/>
</dbReference>
<dbReference type="AlphaFoldDB" id="A0A8X6RCZ2"/>
<keyword evidence="3" id="KW-1185">Reference proteome</keyword>